<dbReference type="OMA" id="FMAIVVY"/>
<dbReference type="InterPro" id="IPR048634">
    <property type="entry name" value="SecD_SecF_C"/>
</dbReference>
<dbReference type="PANTHER" id="PTHR30081:SF8">
    <property type="entry name" value="PROTEIN TRANSLOCASE SUBUNIT SECF"/>
    <property type="match status" value="1"/>
</dbReference>
<dbReference type="PANTHER" id="PTHR30081">
    <property type="entry name" value="PROTEIN-EXPORT MEMBRANE PROTEIN SEC"/>
    <property type="match status" value="1"/>
</dbReference>
<evidence type="ECO:0000256" key="2">
    <source>
        <dbReference type="ARBA" id="ARBA00022448"/>
    </source>
</evidence>
<gene>
    <name evidence="9" type="primary">secF</name>
    <name evidence="11" type="ORF">HA336_00190</name>
</gene>
<reference evidence="11" key="1">
    <citation type="journal article" date="2020" name="bioRxiv">
        <title>A rank-normalized archaeal taxonomy based on genome phylogeny resolves widespread incomplete and uneven classifications.</title>
        <authorList>
            <person name="Rinke C."/>
            <person name="Chuvochina M."/>
            <person name="Mussig A.J."/>
            <person name="Chaumeil P.-A."/>
            <person name="Waite D.W."/>
            <person name="Whitman W.B."/>
            <person name="Parks D.H."/>
            <person name="Hugenholtz P."/>
        </authorList>
    </citation>
    <scope>NUCLEOTIDE SEQUENCE</scope>
    <source>
        <strain evidence="11">UBA8853</strain>
    </source>
</reference>
<evidence type="ECO:0000256" key="9">
    <source>
        <dbReference type="HAMAP-Rule" id="MF_01464"/>
    </source>
</evidence>
<keyword evidence="3 9" id="KW-1003">Cell membrane</keyword>
<accession>A0A832WQT9</accession>
<feature type="transmembrane region" description="Helical" evidence="9">
    <location>
        <begin position="174"/>
        <end position="197"/>
    </location>
</feature>
<feature type="transmembrane region" description="Helical" evidence="9">
    <location>
        <begin position="148"/>
        <end position="168"/>
    </location>
</feature>
<dbReference type="GO" id="GO:0006605">
    <property type="term" value="P:protein targeting"/>
    <property type="evidence" value="ECO:0007669"/>
    <property type="project" value="UniProtKB-UniRule"/>
</dbReference>
<organism evidence="11 12">
    <name type="scientific">Methanopyrus kandleri</name>
    <dbReference type="NCBI Taxonomy" id="2320"/>
    <lineage>
        <taxon>Archaea</taxon>
        <taxon>Methanobacteriati</taxon>
        <taxon>Methanobacteriota</taxon>
        <taxon>Methanomada group</taxon>
        <taxon>Methanopyri</taxon>
        <taxon>Methanopyrales</taxon>
        <taxon>Methanopyraceae</taxon>
        <taxon>Methanopyrus</taxon>
    </lineage>
</organism>
<dbReference type="AlphaFoldDB" id="A0A832WQT9"/>
<dbReference type="GO" id="GO:0005886">
    <property type="term" value="C:plasma membrane"/>
    <property type="evidence" value="ECO:0007669"/>
    <property type="project" value="UniProtKB-SubCell"/>
</dbReference>
<dbReference type="Pfam" id="PF07549">
    <property type="entry name" value="Sec_GG"/>
    <property type="match status" value="1"/>
</dbReference>
<evidence type="ECO:0000259" key="10">
    <source>
        <dbReference type="Pfam" id="PF02355"/>
    </source>
</evidence>
<proteinExistence type="inferred from homology"/>
<keyword evidence="8 9" id="KW-0472">Membrane</keyword>
<dbReference type="Pfam" id="PF02355">
    <property type="entry name" value="SecD_SecF_C"/>
    <property type="match status" value="1"/>
</dbReference>
<dbReference type="SMR" id="A0A832WQT9"/>
<evidence type="ECO:0000256" key="6">
    <source>
        <dbReference type="ARBA" id="ARBA00022989"/>
    </source>
</evidence>
<dbReference type="GeneID" id="1477109"/>
<dbReference type="RefSeq" id="WP_011019376.1">
    <property type="nucleotide sequence ID" value="NZ_DUJS01000001.1"/>
</dbReference>
<dbReference type="Gene3D" id="1.20.1640.10">
    <property type="entry name" value="Multidrug efflux transporter AcrB transmembrane domain"/>
    <property type="match status" value="1"/>
</dbReference>
<comment type="caution">
    <text evidence="11">The sequence shown here is derived from an EMBL/GenBank/DDBJ whole genome shotgun (WGS) entry which is preliminary data.</text>
</comment>
<feature type="domain" description="Protein export membrane protein SecD/SecF C-terminal" evidence="10">
    <location>
        <begin position="101"/>
        <end position="267"/>
    </location>
</feature>
<dbReference type="EMBL" id="DUJS01000001">
    <property type="protein sequence ID" value="HII69636.1"/>
    <property type="molecule type" value="Genomic_DNA"/>
</dbReference>
<evidence type="ECO:0000256" key="3">
    <source>
        <dbReference type="ARBA" id="ARBA00022475"/>
    </source>
</evidence>
<comment type="caution">
    <text evidence="9">Lacks conserved residue(s) required for the propagation of feature annotation.</text>
</comment>
<keyword evidence="2 9" id="KW-0813">Transport</keyword>
<dbReference type="Proteomes" id="UP000619545">
    <property type="component" value="Unassembled WGS sequence"/>
</dbReference>
<evidence type="ECO:0000256" key="8">
    <source>
        <dbReference type="ARBA" id="ARBA00023136"/>
    </source>
</evidence>
<dbReference type="InterPro" id="IPR022646">
    <property type="entry name" value="SecD/SecF_CS"/>
</dbReference>
<feature type="transmembrane region" description="Helical" evidence="9">
    <location>
        <begin position="244"/>
        <end position="267"/>
    </location>
</feature>
<sequence>MGLFEKYVSNLNRLLILTMVFAVICAGSTLALGVKKGIDLKGGTMVILKTEKDPDTVTSEASRILGVSDVEAIRSSQGDVIVQVPKYLSADDVNKLARAVGGEVESVQTIGPALGRVFWESVKVAVPLALVAVSIVVFAIFRKPLLSAAVLGALALDLVDALGLMALTGVPLTLASFAGLLMIIGYAVDSNILLSMYTVKRRRVRRVDRAIADSFKTGITMVATTTAAACALFLLSMSEAMFEIAAVVIFGLIADVLNTWIFNAWVIREKIAGR</sequence>
<dbReference type="SUPFAM" id="SSF82866">
    <property type="entry name" value="Multidrug efflux transporter AcrB transmembrane domain"/>
    <property type="match status" value="1"/>
</dbReference>
<evidence type="ECO:0000256" key="7">
    <source>
        <dbReference type="ARBA" id="ARBA00023010"/>
    </source>
</evidence>
<evidence type="ECO:0000313" key="11">
    <source>
        <dbReference type="EMBL" id="HII69636.1"/>
    </source>
</evidence>
<protein>
    <recommendedName>
        <fullName evidence="9">Protein-export membrane protein SecF</fullName>
    </recommendedName>
</protein>
<dbReference type="HAMAP" id="MF_01464_A">
    <property type="entry name" value="SecF_A"/>
    <property type="match status" value="1"/>
</dbReference>
<evidence type="ECO:0000313" key="12">
    <source>
        <dbReference type="Proteomes" id="UP000619545"/>
    </source>
</evidence>
<evidence type="ECO:0000256" key="5">
    <source>
        <dbReference type="ARBA" id="ARBA00022927"/>
    </source>
</evidence>
<dbReference type="GO" id="GO:0065002">
    <property type="term" value="P:intracellular protein transmembrane transport"/>
    <property type="evidence" value="ECO:0007669"/>
    <property type="project" value="UniProtKB-UniRule"/>
</dbReference>
<comment type="similarity">
    <text evidence="9">Belongs to the SecD/SecF family. SecF subfamily.</text>
</comment>
<evidence type="ECO:0000256" key="1">
    <source>
        <dbReference type="ARBA" id="ARBA00004651"/>
    </source>
</evidence>
<keyword evidence="4 9" id="KW-0812">Transmembrane</keyword>
<feature type="transmembrane region" description="Helical" evidence="9">
    <location>
        <begin position="218"/>
        <end position="238"/>
    </location>
</feature>
<keyword evidence="5 9" id="KW-0653">Protein transport</keyword>
<evidence type="ECO:0000256" key="4">
    <source>
        <dbReference type="ARBA" id="ARBA00022692"/>
    </source>
</evidence>
<comment type="function">
    <text evidence="9">Involved in protein export.</text>
</comment>
<dbReference type="InterPro" id="IPR024921">
    <property type="entry name" value="SecF_arc"/>
</dbReference>
<feature type="transmembrane region" description="Helical" evidence="9">
    <location>
        <begin position="124"/>
        <end position="141"/>
    </location>
</feature>
<keyword evidence="6 9" id="KW-1133">Transmembrane helix</keyword>
<keyword evidence="7 9" id="KW-0811">Translocation</keyword>
<name>A0A832WQT9_9EURY</name>
<dbReference type="InterPro" id="IPR022813">
    <property type="entry name" value="SecD/SecF_arch_bac"/>
</dbReference>
<comment type="subcellular location">
    <subcellularLocation>
        <location evidence="1 9">Cell membrane</location>
        <topology evidence="1 9">Multi-pass membrane protein</topology>
    </subcellularLocation>
</comment>
<comment type="subunit">
    <text evidence="9">Part of the protein translocation apparatus. Forms a complex with SecD.</text>
</comment>